<evidence type="ECO:0000313" key="1">
    <source>
        <dbReference type="EMBL" id="MCP2272689.1"/>
    </source>
</evidence>
<sequence>MLTRLVEQSLFGRQDATRSALTAVLVNSGYRRALRTVLVTRLRGTDTYGDAAVTRAFIRLLGKVATGGRDGRLSWISCRAPMWTAIPGSRPAGRCPTPPRGCHAHLCSSGWNRVRGSGSATRP</sequence>
<keyword evidence="2" id="KW-1185">Reference proteome</keyword>
<protein>
    <submittedName>
        <fullName evidence="1">Uncharacterized protein</fullName>
    </submittedName>
</protein>
<name>A0ABT1IJF5_9PSEU</name>
<gene>
    <name evidence="1" type="ORF">LV75_005215</name>
</gene>
<comment type="caution">
    <text evidence="1">The sequence shown here is derived from an EMBL/GenBank/DDBJ whole genome shotgun (WGS) entry which is preliminary data.</text>
</comment>
<dbReference type="EMBL" id="JAMTCO010000013">
    <property type="protein sequence ID" value="MCP2272689.1"/>
    <property type="molecule type" value="Genomic_DNA"/>
</dbReference>
<reference evidence="1 2" key="1">
    <citation type="submission" date="2022-06" db="EMBL/GenBank/DDBJ databases">
        <title>Genomic Encyclopedia of Archaeal and Bacterial Type Strains, Phase II (KMG-II): from individual species to whole genera.</title>
        <authorList>
            <person name="Goeker M."/>
        </authorList>
    </citation>
    <scope>NUCLEOTIDE SEQUENCE [LARGE SCALE GENOMIC DNA]</scope>
    <source>
        <strain evidence="1 2">DSM 44255</strain>
    </source>
</reference>
<organism evidence="1 2">
    <name type="scientific">Actinokineospora diospyrosa</name>
    <dbReference type="NCBI Taxonomy" id="103728"/>
    <lineage>
        <taxon>Bacteria</taxon>
        <taxon>Bacillati</taxon>
        <taxon>Actinomycetota</taxon>
        <taxon>Actinomycetes</taxon>
        <taxon>Pseudonocardiales</taxon>
        <taxon>Pseudonocardiaceae</taxon>
        <taxon>Actinokineospora</taxon>
    </lineage>
</organism>
<dbReference type="Proteomes" id="UP001205185">
    <property type="component" value="Unassembled WGS sequence"/>
</dbReference>
<proteinExistence type="predicted"/>
<evidence type="ECO:0000313" key="2">
    <source>
        <dbReference type="Proteomes" id="UP001205185"/>
    </source>
</evidence>
<accession>A0ABT1IJF5</accession>